<name>A0AAW6DIV9_MEDGN</name>
<dbReference type="Proteomes" id="UP001212160">
    <property type="component" value="Unassembled WGS sequence"/>
</dbReference>
<dbReference type="InterPro" id="IPR001789">
    <property type="entry name" value="Sig_transdc_resp-reg_receiver"/>
</dbReference>
<dbReference type="AlphaFoldDB" id="A0AAW6DIV9"/>
<dbReference type="GO" id="GO:0003677">
    <property type="term" value="F:DNA binding"/>
    <property type="evidence" value="ECO:0007669"/>
    <property type="project" value="UniProtKB-KW"/>
</dbReference>
<dbReference type="CDD" id="cd17536">
    <property type="entry name" value="REC_YesN-like"/>
    <property type="match status" value="1"/>
</dbReference>
<reference evidence="7" key="1">
    <citation type="submission" date="2023-01" db="EMBL/GenBank/DDBJ databases">
        <title>Human gut microbiome strain richness.</title>
        <authorList>
            <person name="Chen-Liaw A."/>
        </authorList>
    </citation>
    <scope>NUCLEOTIDE SEQUENCE</scope>
    <source>
        <strain evidence="7">RTP21484st1_H11_RTP21484_190118</strain>
    </source>
</reference>
<accession>A0AAW6DIV9</accession>
<evidence type="ECO:0000256" key="3">
    <source>
        <dbReference type="ARBA" id="ARBA00023125"/>
    </source>
</evidence>
<protein>
    <recommendedName>
        <fullName evidence="1">Stage 0 sporulation protein A homolog</fullName>
    </recommendedName>
</protein>
<evidence type="ECO:0000256" key="2">
    <source>
        <dbReference type="ARBA" id="ARBA00022490"/>
    </source>
</evidence>
<dbReference type="Pfam" id="PF00072">
    <property type="entry name" value="Response_reg"/>
    <property type="match status" value="1"/>
</dbReference>
<gene>
    <name evidence="7" type="ORF">PNW85_16180</name>
</gene>
<dbReference type="SUPFAM" id="SSF52172">
    <property type="entry name" value="CheY-like"/>
    <property type="match status" value="1"/>
</dbReference>
<feature type="domain" description="Response regulatory" evidence="6">
    <location>
        <begin position="4"/>
        <end position="99"/>
    </location>
</feature>
<evidence type="ECO:0000256" key="1">
    <source>
        <dbReference type="ARBA" id="ARBA00018672"/>
    </source>
</evidence>
<comment type="function">
    <text evidence="4">May play the central regulatory role in sporulation. It may be an element of the effector pathway responsible for the activation of sporulation genes in response to nutritional stress. Spo0A may act in concert with spo0H (a sigma factor) to control the expression of some genes that are critical to the sporulation process.</text>
</comment>
<dbReference type="EMBL" id="JAQMLA010000067">
    <property type="protein sequence ID" value="MDB8688174.1"/>
    <property type="molecule type" value="Genomic_DNA"/>
</dbReference>
<dbReference type="SMART" id="SM00448">
    <property type="entry name" value="REC"/>
    <property type="match status" value="1"/>
</dbReference>
<evidence type="ECO:0000256" key="4">
    <source>
        <dbReference type="ARBA" id="ARBA00024867"/>
    </source>
</evidence>
<dbReference type="InterPro" id="IPR051552">
    <property type="entry name" value="HptR"/>
</dbReference>
<dbReference type="Gene3D" id="3.40.50.2300">
    <property type="match status" value="1"/>
</dbReference>
<keyword evidence="5" id="KW-0597">Phosphoprotein</keyword>
<evidence type="ECO:0000313" key="7">
    <source>
        <dbReference type="EMBL" id="MDB8688174.1"/>
    </source>
</evidence>
<sequence length="99" mass="11609">MSLKLLIADDEYFIRQRIKKIIPWEKLNLTFAGEAENGQQVIDHLEKEPVDLLLLDIKMPQMNGIETARYIKEHFPSVHMLILSGYNDFEYARTAIRYG</sequence>
<evidence type="ECO:0000313" key="8">
    <source>
        <dbReference type="Proteomes" id="UP001212160"/>
    </source>
</evidence>
<dbReference type="GO" id="GO:0000160">
    <property type="term" value="P:phosphorelay signal transduction system"/>
    <property type="evidence" value="ECO:0007669"/>
    <property type="project" value="InterPro"/>
</dbReference>
<keyword evidence="3" id="KW-0238">DNA-binding</keyword>
<dbReference type="PROSITE" id="PS50110">
    <property type="entry name" value="RESPONSE_REGULATORY"/>
    <property type="match status" value="1"/>
</dbReference>
<comment type="caution">
    <text evidence="7">The sequence shown here is derived from an EMBL/GenBank/DDBJ whole genome shotgun (WGS) entry which is preliminary data.</text>
</comment>
<dbReference type="PANTHER" id="PTHR42713">
    <property type="entry name" value="HISTIDINE KINASE-RELATED"/>
    <property type="match status" value="1"/>
</dbReference>
<proteinExistence type="predicted"/>
<feature type="modified residue" description="4-aspartylphosphate" evidence="5">
    <location>
        <position position="56"/>
    </location>
</feature>
<dbReference type="InterPro" id="IPR011006">
    <property type="entry name" value="CheY-like_superfamily"/>
</dbReference>
<dbReference type="RefSeq" id="WP_272108131.1">
    <property type="nucleotide sequence ID" value="NZ_JAQMLA010000067.1"/>
</dbReference>
<evidence type="ECO:0000259" key="6">
    <source>
        <dbReference type="PROSITE" id="PS50110"/>
    </source>
</evidence>
<evidence type="ECO:0000256" key="5">
    <source>
        <dbReference type="PROSITE-ProRule" id="PRU00169"/>
    </source>
</evidence>
<organism evidence="7 8">
    <name type="scientific">Mediterraneibacter gnavus</name>
    <name type="common">Ruminococcus gnavus</name>
    <dbReference type="NCBI Taxonomy" id="33038"/>
    <lineage>
        <taxon>Bacteria</taxon>
        <taxon>Bacillati</taxon>
        <taxon>Bacillota</taxon>
        <taxon>Clostridia</taxon>
        <taxon>Lachnospirales</taxon>
        <taxon>Lachnospiraceae</taxon>
        <taxon>Mediterraneibacter</taxon>
    </lineage>
</organism>
<keyword evidence="2" id="KW-0963">Cytoplasm</keyword>
<dbReference type="PANTHER" id="PTHR42713:SF3">
    <property type="entry name" value="TRANSCRIPTIONAL REGULATORY PROTEIN HPTR"/>
    <property type="match status" value="1"/>
</dbReference>